<proteinExistence type="predicted"/>
<feature type="region of interest" description="Disordered" evidence="1">
    <location>
        <begin position="1"/>
        <end position="73"/>
    </location>
</feature>
<reference evidence="2" key="1">
    <citation type="submission" date="2019-08" db="EMBL/GenBank/DDBJ databases">
        <authorList>
            <person name="Kucharzyk K."/>
            <person name="Murdoch R.W."/>
            <person name="Higgins S."/>
            <person name="Loffler F."/>
        </authorList>
    </citation>
    <scope>NUCLEOTIDE SEQUENCE</scope>
</reference>
<feature type="region of interest" description="Disordered" evidence="1">
    <location>
        <begin position="243"/>
        <end position="263"/>
    </location>
</feature>
<evidence type="ECO:0000256" key="1">
    <source>
        <dbReference type="SAM" id="MobiDB-lite"/>
    </source>
</evidence>
<comment type="caution">
    <text evidence="2">The sequence shown here is derived from an EMBL/GenBank/DDBJ whole genome shotgun (WGS) entry which is preliminary data.</text>
</comment>
<organism evidence="2">
    <name type="scientific">bioreactor metagenome</name>
    <dbReference type="NCBI Taxonomy" id="1076179"/>
    <lineage>
        <taxon>unclassified sequences</taxon>
        <taxon>metagenomes</taxon>
        <taxon>ecological metagenomes</taxon>
    </lineage>
</organism>
<dbReference type="AlphaFoldDB" id="A0A645DLM4"/>
<sequence>MGSAANGRFKNLRGVDLRPVPHGAVPHHGVGSDDAVPADDGVPPQNGSGQEEAPPADLHPGVDIHGGGVQHPHAACKVPPRDLVPQVRLHVLNVLVRVEGDPALLAVHILQKNGGGGFPPLRQGGALGGIDVALARPGRRNHRPRDHDYPLCAGDKVQQRRVSVRQLHVGLRRKAGPGLLGILRPADNKKPLYAVAFQLAGHPCQDGAKQNVFQHQRFSLLRVRGSSQENNCAFLIHRYPLPEKNPAAQAPRRSPRPPPQDWLQRHYSKDLRKIQCL</sequence>
<evidence type="ECO:0000313" key="2">
    <source>
        <dbReference type="EMBL" id="MPM90165.1"/>
    </source>
</evidence>
<dbReference type="EMBL" id="VSSQ01037466">
    <property type="protein sequence ID" value="MPM90165.1"/>
    <property type="molecule type" value="Genomic_DNA"/>
</dbReference>
<gene>
    <name evidence="2" type="ORF">SDC9_137282</name>
</gene>
<feature type="compositionally biased region" description="Low complexity" evidence="1">
    <location>
        <begin position="32"/>
        <end position="44"/>
    </location>
</feature>
<name>A0A645DLM4_9ZZZZ</name>
<protein>
    <submittedName>
        <fullName evidence="2">Uncharacterized protein</fullName>
    </submittedName>
</protein>
<accession>A0A645DLM4</accession>